<name>A0A183D3M4_9BILA</name>
<dbReference type="PANTHER" id="PTHR47159">
    <property type="entry name" value="PROTEIN CBG07705-RELATED"/>
    <property type="match status" value="1"/>
</dbReference>
<proteinExistence type="predicted"/>
<sequence length="89" mass="10737">MKAHCLSKEDKANIEKLREAVKSELTPYYDTDFNLLRWLQGHGNNFEVVIPKLKSHLRFRRSKWDLDHVADKPRNHPLHSHWKPRVYCF</sequence>
<dbReference type="OrthoDB" id="1434354at2759"/>
<gene>
    <name evidence="1" type="ORF">GPUH_LOCUS3315</name>
</gene>
<keyword evidence="2" id="KW-1185">Reference proteome</keyword>
<evidence type="ECO:0000313" key="2">
    <source>
        <dbReference type="Proteomes" id="UP000271098"/>
    </source>
</evidence>
<dbReference type="Gene3D" id="3.40.525.10">
    <property type="entry name" value="CRAL-TRIO lipid binding domain"/>
    <property type="match status" value="1"/>
</dbReference>
<dbReference type="SUPFAM" id="SSF46938">
    <property type="entry name" value="CRAL/TRIO N-terminal domain"/>
    <property type="match status" value="1"/>
</dbReference>
<dbReference type="Proteomes" id="UP000271098">
    <property type="component" value="Unassembled WGS sequence"/>
</dbReference>
<dbReference type="EMBL" id="UYRT01005594">
    <property type="protein sequence ID" value="VDK38997.1"/>
    <property type="molecule type" value="Genomic_DNA"/>
</dbReference>
<dbReference type="InterPro" id="IPR053302">
    <property type="entry name" value="CRAL-TRIO_domain"/>
</dbReference>
<evidence type="ECO:0000313" key="1">
    <source>
        <dbReference type="EMBL" id="VDK38997.1"/>
    </source>
</evidence>
<dbReference type="InterPro" id="IPR036273">
    <property type="entry name" value="CRAL/TRIO_N_dom_sf"/>
</dbReference>
<dbReference type="PANTHER" id="PTHR47159:SF3">
    <property type="entry name" value="CRAL-TRIO DOMAIN-CONTAINING PROTEIN"/>
    <property type="match status" value="1"/>
</dbReference>
<dbReference type="AlphaFoldDB" id="A0A183D3M4"/>
<dbReference type="WBParaSite" id="GPUH_0000332001-mRNA-1">
    <property type="protein sequence ID" value="GPUH_0000332001-mRNA-1"/>
    <property type="gene ID" value="GPUH_0000332001"/>
</dbReference>
<reference evidence="1 2" key="2">
    <citation type="submission" date="2018-11" db="EMBL/GenBank/DDBJ databases">
        <authorList>
            <consortium name="Pathogen Informatics"/>
        </authorList>
    </citation>
    <scope>NUCLEOTIDE SEQUENCE [LARGE SCALE GENOMIC DNA]</scope>
</reference>
<evidence type="ECO:0000313" key="3">
    <source>
        <dbReference type="WBParaSite" id="GPUH_0000332001-mRNA-1"/>
    </source>
</evidence>
<organism evidence="3">
    <name type="scientific">Gongylonema pulchrum</name>
    <dbReference type="NCBI Taxonomy" id="637853"/>
    <lineage>
        <taxon>Eukaryota</taxon>
        <taxon>Metazoa</taxon>
        <taxon>Ecdysozoa</taxon>
        <taxon>Nematoda</taxon>
        <taxon>Chromadorea</taxon>
        <taxon>Rhabditida</taxon>
        <taxon>Spirurina</taxon>
        <taxon>Spiruromorpha</taxon>
        <taxon>Spiruroidea</taxon>
        <taxon>Gongylonematidae</taxon>
        <taxon>Gongylonema</taxon>
    </lineage>
</organism>
<protein>
    <submittedName>
        <fullName evidence="3">CRAL_TRIO_N domain-containing protein</fullName>
    </submittedName>
</protein>
<accession>A0A183D3M4</accession>
<reference evidence="3" key="1">
    <citation type="submission" date="2016-06" db="UniProtKB">
        <authorList>
            <consortium name="WormBaseParasite"/>
        </authorList>
    </citation>
    <scope>IDENTIFICATION</scope>
</reference>
<dbReference type="InterPro" id="IPR036865">
    <property type="entry name" value="CRAL-TRIO_dom_sf"/>
</dbReference>